<proteinExistence type="predicted"/>
<evidence type="ECO:0000313" key="2">
    <source>
        <dbReference type="Proteomes" id="UP000887116"/>
    </source>
</evidence>
<comment type="caution">
    <text evidence="1">The sequence shown here is derived from an EMBL/GenBank/DDBJ whole genome shotgun (WGS) entry which is preliminary data.</text>
</comment>
<dbReference type="AlphaFoldDB" id="A0A8X6KY87"/>
<evidence type="ECO:0000313" key="1">
    <source>
        <dbReference type="EMBL" id="GFQ90905.1"/>
    </source>
</evidence>
<accession>A0A8X6KY87</accession>
<reference evidence="1" key="1">
    <citation type="submission" date="2020-07" db="EMBL/GenBank/DDBJ databases">
        <title>Multicomponent nature underlies the extraordinary mechanical properties of spider dragline silk.</title>
        <authorList>
            <person name="Kono N."/>
            <person name="Nakamura H."/>
            <person name="Mori M."/>
            <person name="Yoshida Y."/>
            <person name="Ohtoshi R."/>
            <person name="Malay A.D."/>
            <person name="Moran D.A.P."/>
            <person name="Tomita M."/>
            <person name="Numata K."/>
            <person name="Arakawa K."/>
        </authorList>
    </citation>
    <scope>NUCLEOTIDE SEQUENCE</scope>
</reference>
<name>A0A8X6KY87_TRICU</name>
<dbReference type="Proteomes" id="UP000887116">
    <property type="component" value="Unassembled WGS sequence"/>
</dbReference>
<feature type="non-terminal residue" evidence="1">
    <location>
        <position position="1"/>
    </location>
</feature>
<protein>
    <submittedName>
        <fullName evidence="1">Uncharacterized protein</fullName>
    </submittedName>
</protein>
<organism evidence="1 2">
    <name type="scientific">Trichonephila clavata</name>
    <name type="common">Joro spider</name>
    <name type="synonym">Nephila clavata</name>
    <dbReference type="NCBI Taxonomy" id="2740835"/>
    <lineage>
        <taxon>Eukaryota</taxon>
        <taxon>Metazoa</taxon>
        <taxon>Ecdysozoa</taxon>
        <taxon>Arthropoda</taxon>
        <taxon>Chelicerata</taxon>
        <taxon>Arachnida</taxon>
        <taxon>Araneae</taxon>
        <taxon>Araneomorphae</taxon>
        <taxon>Entelegynae</taxon>
        <taxon>Araneoidea</taxon>
        <taxon>Nephilidae</taxon>
        <taxon>Trichonephila</taxon>
    </lineage>
</organism>
<gene>
    <name evidence="1" type="ORF">TNCT_443131</name>
</gene>
<sequence length="18" mass="2047">ADTVPVEDKQLYGLEEQL</sequence>
<dbReference type="EMBL" id="BMAO01013768">
    <property type="protein sequence ID" value="GFQ90905.1"/>
    <property type="molecule type" value="Genomic_DNA"/>
</dbReference>
<keyword evidence="2" id="KW-1185">Reference proteome</keyword>